<evidence type="ECO:0000313" key="2">
    <source>
        <dbReference type="Proteomes" id="UP001139104"/>
    </source>
</evidence>
<proteinExistence type="predicted"/>
<comment type="caution">
    <text evidence="1">The sequence shown here is derived from an EMBL/GenBank/DDBJ whole genome shotgun (WGS) entry which is preliminary data.</text>
</comment>
<reference evidence="1" key="1">
    <citation type="journal article" date="2022" name="ISME J.">
        <title>Identification of active gaseous-alkane degraders at natural gas seeps.</title>
        <authorList>
            <person name="Farhan Ul Haque M."/>
            <person name="Hernandez M."/>
            <person name="Crombie A.T."/>
            <person name="Murrell J.C."/>
        </authorList>
    </citation>
    <scope>NUCLEOTIDE SEQUENCE</scope>
    <source>
        <strain evidence="1">PC2</strain>
    </source>
</reference>
<dbReference type="RefSeq" id="WP_243067953.1">
    <property type="nucleotide sequence ID" value="NZ_JAIVFK010000063.1"/>
</dbReference>
<dbReference type="SUPFAM" id="SSF52540">
    <property type="entry name" value="P-loop containing nucleoside triphosphate hydrolases"/>
    <property type="match status" value="1"/>
</dbReference>
<gene>
    <name evidence="1" type="ORF">K2U94_14935</name>
</gene>
<accession>A0ABS9Z8R3</accession>
<protein>
    <submittedName>
        <fullName evidence="1">ATP-binding protein</fullName>
    </submittedName>
</protein>
<keyword evidence="1" id="KW-0067">ATP-binding</keyword>
<dbReference type="EMBL" id="JAIVFP010000001">
    <property type="protein sequence ID" value="MCI4684038.1"/>
    <property type="molecule type" value="Genomic_DNA"/>
</dbReference>
<organism evidence="1 2">
    <name type="scientific">Candidatus Rhodoblastus alkanivorans</name>
    <dbReference type="NCBI Taxonomy" id="2954117"/>
    <lineage>
        <taxon>Bacteria</taxon>
        <taxon>Pseudomonadati</taxon>
        <taxon>Pseudomonadota</taxon>
        <taxon>Alphaproteobacteria</taxon>
        <taxon>Hyphomicrobiales</taxon>
        <taxon>Rhodoblastaceae</taxon>
        <taxon>Rhodoblastus</taxon>
    </lineage>
</organism>
<dbReference type="Proteomes" id="UP001139104">
    <property type="component" value="Unassembled WGS sequence"/>
</dbReference>
<keyword evidence="1" id="KW-0547">Nucleotide-binding</keyword>
<evidence type="ECO:0000313" key="1">
    <source>
        <dbReference type="EMBL" id="MCI4684038.1"/>
    </source>
</evidence>
<dbReference type="InterPro" id="IPR027417">
    <property type="entry name" value="P-loop_NTPase"/>
</dbReference>
<name>A0ABS9Z8R3_9HYPH</name>
<keyword evidence="2" id="KW-1185">Reference proteome</keyword>
<sequence>MPNFDDATIEKLFGADDAENERSERFKEYFYYNHAYESLVSDLPVRVLVGHKGVGKSALLKRAYLSDIDRDIKCIWIRPDALLSIQTSASADNQFIKLIETWKRGILVQIINNFFGDNASQIAPELNTAKAADLVKLVIKSINTDANTIGTTSDSVVNIYIDDIDRGWSASADAIKNISALLNAIRDIGGLESRIRIRIGLRSDVYFLVRTSDESTDKIERNVIWLRWSNDQVLRVMAKRIATFFHLNTDQMK</sequence>
<dbReference type="GO" id="GO:0005524">
    <property type="term" value="F:ATP binding"/>
    <property type="evidence" value="ECO:0007669"/>
    <property type="project" value="UniProtKB-KW"/>
</dbReference>